<evidence type="ECO:0000313" key="2">
    <source>
        <dbReference type="Proteomes" id="UP000830293"/>
    </source>
</evidence>
<keyword evidence="2" id="KW-1185">Reference proteome</keyword>
<dbReference type="Proteomes" id="UP000830293">
    <property type="component" value="Segment"/>
</dbReference>
<proteinExistence type="predicted"/>
<dbReference type="KEGG" id="vg:80539278"/>
<organism evidence="1 2">
    <name type="scientific">Yaravirus sp. 'brasiliensis'</name>
    <dbReference type="NCBI Taxonomy" id="2739681"/>
    <lineage>
        <taxon>Viruses</taxon>
        <taxon>Varidnaviria</taxon>
        <taxon>Bamfordvirae</taxon>
        <taxon>Nucleocytoviricota</taxon>
        <taxon>Mriyaviricetes</taxon>
        <taxon>Yaraviridae</taxon>
        <taxon>Yaravirus</taxon>
        <taxon>Yaravirus brasiliense</taxon>
    </lineage>
</organism>
<name>A0AAE7B485_9VIRU</name>
<protein>
    <submittedName>
        <fullName evidence="1">Uncharacterized protein</fullName>
    </submittedName>
</protein>
<dbReference type="EMBL" id="MT293574">
    <property type="protein sequence ID" value="QKE44395.1"/>
    <property type="molecule type" value="Genomic_DNA"/>
</dbReference>
<dbReference type="GeneID" id="80539278"/>
<reference evidence="1" key="1">
    <citation type="submission" date="2020-04" db="EMBL/GenBank/DDBJ databases">
        <title>A mysterious 80 nm amoeba virus with a near complete 'ORFan genome' challenges the classification of DNA viruses.</title>
        <authorList>
            <person name="Boratto P.V.M."/>
            <person name="Oliveira G.P."/>
            <person name="Machado T.B."/>
            <person name="Andrade A.C.S.P."/>
            <person name="Baudoin J.P."/>
            <person name="Klose T."/>
            <person name="Azza S."/>
            <person name="Decloquement P."/>
            <person name="Chabriere E."/>
            <person name="Colson P."/>
            <person name="Levasseur A."/>
            <person name="La Scola B."/>
            <person name="Abrahao J.S."/>
        </authorList>
    </citation>
    <scope>NUCLEOTIDE SEQUENCE</scope>
    <source>
        <strain evidence="1">BHMG</strain>
    </source>
</reference>
<accession>A0AAE7B485</accession>
<dbReference type="RefSeq" id="YP_010800642.1">
    <property type="nucleotide sequence ID" value="NC_076895.1"/>
</dbReference>
<sequence length="65" mass="7870">MDRLELIGQRQEFVNWYLKLLRVNPTAADQVYKQYRKWELQPIKTMAELEDLTNTATELYYFSPV</sequence>
<evidence type="ECO:0000313" key="1">
    <source>
        <dbReference type="EMBL" id="QKE44395.1"/>
    </source>
</evidence>